<accession>A0A445C5J5</accession>
<gene>
    <name evidence="1" type="ORF">Ahy_A07g031914</name>
</gene>
<reference evidence="1 2" key="1">
    <citation type="submission" date="2019-01" db="EMBL/GenBank/DDBJ databases">
        <title>Sequencing of cultivated peanut Arachis hypogaea provides insights into genome evolution and oil improvement.</title>
        <authorList>
            <person name="Chen X."/>
        </authorList>
    </citation>
    <scope>NUCLEOTIDE SEQUENCE [LARGE SCALE GENOMIC DNA]</scope>
    <source>
        <strain evidence="2">cv. Fuhuasheng</strain>
        <tissue evidence="1">Leaves</tissue>
    </source>
</reference>
<organism evidence="1 2">
    <name type="scientific">Arachis hypogaea</name>
    <name type="common">Peanut</name>
    <dbReference type="NCBI Taxonomy" id="3818"/>
    <lineage>
        <taxon>Eukaryota</taxon>
        <taxon>Viridiplantae</taxon>
        <taxon>Streptophyta</taxon>
        <taxon>Embryophyta</taxon>
        <taxon>Tracheophyta</taxon>
        <taxon>Spermatophyta</taxon>
        <taxon>Magnoliopsida</taxon>
        <taxon>eudicotyledons</taxon>
        <taxon>Gunneridae</taxon>
        <taxon>Pentapetalae</taxon>
        <taxon>rosids</taxon>
        <taxon>fabids</taxon>
        <taxon>Fabales</taxon>
        <taxon>Fabaceae</taxon>
        <taxon>Papilionoideae</taxon>
        <taxon>50 kb inversion clade</taxon>
        <taxon>dalbergioids sensu lato</taxon>
        <taxon>Dalbergieae</taxon>
        <taxon>Pterocarpus clade</taxon>
        <taxon>Arachis</taxon>
    </lineage>
</organism>
<evidence type="ECO:0000313" key="2">
    <source>
        <dbReference type="Proteomes" id="UP000289738"/>
    </source>
</evidence>
<proteinExistence type="predicted"/>
<dbReference type="Proteomes" id="UP000289738">
    <property type="component" value="Chromosome A07"/>
</dbReference>
<evidence type="ECO:0000313" key="1">
    <source>
        <dbReference type="EMBL" id="RYR46163.1"/>
    </source>
</evidence>
<dbReference type="AlphaFoldDB" id="A0A445C5J5"/>
<dbReference type="EMBL" id="SDMP01000007">
    <property type="protein sequence ID" value="RYR46163.1"/>
    <property type="molecule type" value="Genomic_DNA"/>
</dbReference>
<comment type="caution">
    <text evidence="1">The sequence shown here is derived from an EMBL/GenBank/DDBJ whole genome shotgun (WGS) entry which is preliminary data.</text>
</comment>
<keyword evidence="2" id="KW-1185">Reference proteome</keyword>
<sequence>MAQQSEQEAHVNVASQPGEREDEIFSFNLGISPPASQPSQPSQLSVSQLEILEEAVVDARVTAALKFAEATTSEPTLPASEVYKTLKKNTKITNELIEKFYHWMTHVKQTKDGSNVVCIYNMILNEIKVRQYQELIYIVPLDIVNFMLGTHDQSCIDKSTNKAYRFDIE</sequence>
<name>A0A445C5J5_ARAHY</name>
<protein>
    <submittedName>
        <fullName evidence="1">Uncharacterized protein</fullName>
    </submittedName>
</protein>